<feature type="transmembrane region" description="Helical" evidence="1">
    <location>
        <begin position="97"/>
        <end position="121"/>
    </location>
</feature>
<feature type="transmembrane region" description="Helical" evidence="1">
    <location>
        <begin position="32"/>
        <end position="50"/>
    </location>
</feature>
<keyword evidence="3" id="KW-1185">Reference proteome</keyword>
<dbReference type="InterPro" id="IPR007563">
    <property type="entry name" value="DUF554"/>
</dbReference>
<dbReference type="PANTHER" id="PTHR36111">
    <property type="entry name" value="INNER MEMBRANE PROTEIN-RELATED"/>
    <property type="match status" value="1"/>
</dbReference>
<dbReference type="RefSeq" id="WP_172275742.1">
    <property type="nucleotide sequence ID" value="NZ_CASGMU010000006.1"/>
</dbReference>
<comment type="caution">
    <text evidence="2">The sequence shown here is derived from an EMBL/GenBank/DDBJ whole genome shotgun (WGS) entry which is preliminary data.</text>
</comment>
<proteinExistence type="predicted"/>
<evidence type="ECO:0000256" key="1">
    <source>
        <dbReference type="SAM" id="Phobius"/>
    </source>
</evidence>
<dbReference type="PANTHER" id="PTHR36111:SF2">
    <property type="entry name" value="INNER MEMBRANE PROTEIN"/>
    <property type="match status" value="1"/>
</dbReference>
<organism evidence="2 3">
    <name type="scientific">Xylanibacter muris</name>
    <dbReference type="NCBI Taxonomy" id="2736290"/>
    <lineage>
        <taxon>Bacteria</taxon>
        <taxon>Pseudomonadati</taxon>
        <taxon>Bacteroidota</taxon>
        <taxon>Bacteroidia</taxon>
        <taxon>Bacteroidales</taxon>
        <taxon>Prevotellaceae</taxon>
        <taxon>Xylanibacter</taxon>
    </lineage>
</organism>
<feature type="transmembrane region" description="Helical" evidence="1">
    <location>
        <begin position="56"/>
        <end position="76"/>
    </location>
</feature>
<accession>A0ABX2AQB6</accession>
<feature type="transmembrane region" description="Helical" evidence="1">
    <location>
        <begin position="210"/>
        <end position="228"/>
    </location>
</feature>
<keyword evidence="1" id="KW-0472">Membrane</keyword>
<protein>
    <submittedName>
        <fullName evidence="2">DUF554 domain-containing protein</fullName>
    </submittedName>
</protein>
<keyword evidence="1" id="KW-0812">Transmembrane</keyword>
<keyword evidence="1" id="KW-1133">Transmembrane helix</keyword>
<dbReference type="Proteomes" id="UP000714420">
    <property type="component" value="Unassembled WGS sequence"/>
</dbReference>
<reference evidence="2 3" key="1">
    <citation type="submission" date="2020-05" db="EMBL/GenBank/DDBJ databases">
        <title>Distinct polysaccharide utilization as determinants for interspecies competition between intestinal Prevotella spp.</title>
        <authorList>
            <person name="Galvez E.J.C."/>
            <person name="Iljazovic A."/>
            <person name="Strowig T."/>
        </authorList>
    </citation>
    <scope>NUCLEOTIDE SEQUENCE [LARGE SCALE GENOMIC DNA]</scope>
    <source>
        <strain evidence="2 3">PMUR</strain>
    </source>
</reference>
<gene>
    <name evidence="2" type="ORF">HPS56_08655</name>
</gene>
<evidence type="ECO:0000313" key="3">
    <source>
        <dbReference type="Proteomes" id="UP000714420"/>
    </source>
</evidence>
<dbReference type="Pfam" id="PF04474">
    <property type="entry name" value="DUF554"/>
    <property type="match status" value="1"/>
</dbReference>
<name>A0ABX2AQB6_9BACT</name>
<feature type="transmembrane region" description="Helical" evidence="1">
    <location>
        <begin position="6"/>
        <end position="25"/>
    </location>
</feature>
<evidence type="ECO:0000313" key="2">
    <source>
        <dbReference type="EMBL" id="NPD92410.1"/>
    </source>
</evidence>
<sequence length="229" mass="23856">MLGTIVNTLCIVAGTVAGVVFHRGIGDKYKTALYNGLGLVSLGIGFNAVISNLPKSGYPVLFVVSIALGSVAGTAMDIDGRFRRLVDKRSGARGGKTLADGLSAAILLYCIGPLSMLGPVISALKGDNTFLFTNATLDFVSSAVFASTYGPWMSLAAIVLFCWQGMFYFIAVISGTAISASLMTELLIVGGLMIAGSGFSLLGIKDCKTLNLLPSLLVPVIFFVLKSVI</sequence>
<dbReference type="EMBL" id="JABKKF010000007">
    <property type="protein sequence ID" value="NPD92410.1"/>
    <property type="molecule type" value="Genomic_DNA"/>
</dbReference>